<dbReference type="Gene3D" id="1.10.10.10">
    <property type="entry name" value="Winged helix-like DNA-binding domain superfamily/Winged helix DNA-binding domain"/>
    <property type="match status" value="1"/>
</dbReference>
<feature type="domain" description="Cyclic nucleotide-binding" evidence="4">
    <location>
        <begin position="13"/>
        <end position="133"/>
    </location>
</feature>
<name>A0A3B1DDT7_9ZZZZ</name>
<keyword evidence="1" id="KW-0805">Transcription regulation</keyword>
<dbReference type="InterPro" id="IPR000595">
    <property type="entry name" value="cNMP-bd_dom"/>
</dbReference>
<dbReference type="Pfam" id="PF00027">
    <property type="entry name" value="cNMP_binding"/>
    <property type="match status" value="1"/>
</dbReference>
<dbReference type="PROSITE" id="PS51063">
    <property type="entry name" value="HTH_CRP_2"/>
    <property type="match status" value="1"/>
</dbReference>
<dbReference type="PANTHER" id="PTHR24567">
    <property type="entry name" value="CRP FAMILY TRANSCRIPTIONAL REGULATORY PROTEIN"/>
    <property type="match status" value="1"/>
</dbReference>
<protein>
    <submittedName>
        <fullName evidence="6">Transcriptional regulator, Crp/Fnr family</fullName>
    </submittedName>
</protein>
<reference evidence="6" key="1">
    <citation type="submission" date="2018-06" db="EMBL/GenBank/DDBJ databases">
        <authorList>
            <person name="Zhirakovskaya E."/>
        </authorList>
    </citation>
    <scope>NUCLEOTIDE SEQUENCE</scope>
</reference>
<gene>
    <name evidence="6" type="ORF">MNBD_IGNAVI01-1452</name>
</gene>
<evidence type="ECO:0000256" key="1">
    <source>
        <dbReference type="ARBA" id="ARBA00023015"/>
    </source>
</evidence>
<dbReference type="InterPro" id="IPR014710">
    <property type="entry name" value="RmlC-like_jellyroll"/>
</dbReference>
<dbReference type="SMART" id="SM00419">
    <property type="entry name" value="HTH_CRP"/>
    <property type="match status" value="1"/>
</dbReference>
<dbReference type="Pfam" id="PF13545">
    <property type="entry name" value="HTH_Crp_2"/>
    <property type="match status" value="1"/>
</dbReference>
<dbReference type="CDD" id="cd00038">
    <property type="entry name" value="CAP_ED"/>
    <property type="match status" value="1"/>
</dbReference>
<dbReference type="Gene3D" id="2.60.120.10">
    <property type="entry name" value="Jelly Rolls"/>
    <property type="match status" value="1"/>
</dbReference>
<accession>A0A3B1DDT7</accession>
<dbReference type="InterPro" id="IPR050397">
    <property type="entry name" value="Env_Response_Regulators"/>
</dbReference>
<dbReference type="InterPro" id="IPR036388">
    <property type="entry name" value="WH-like_DNA-bd_sf"/>
</dbReference>
<evidence type="ECO:0000259" key="4">
    <source>
        <dbReference type="PROSITE" id="PS50042"/>
    </source>
</evidence>
<dbReference type="AlphaFoldDB" id="A0A3B1DDT7"/>
<dbReference type="PANTHER" id="PTHR24567:SF74">
    <property type="entry name" value="HTH-TYPE TRANSCRIPTIONAL REGULATOR ARCR"/>
    <property type="match status" value="1"/>
</dbReference>
<keyword evidence="3" id="KW-0804">Transcription</keyword>
<dbReference type="SMART" id="SM00100">
    <property type="entry name" value="cNMP"/>
    <property type="match status" value="1"/>
</dbReference>
<proteinExistence type="predicted"/>
<evidence type="ECO:0000259" key="5">
    <source>
        <dbReference type="PROSITE" id="PS51063"/>
    </source>
</evidence>
<dbReference type="PROSITE" id="PS50042">
    <property type="entry name" value="CNMP_BINDING_3"/>
    <property type="match status" value="1"/>
</dbReference>
<dbReference type="PROSITE" id="PS00889">
    <property type="entry name" value="CNMP_BINDING_2"/>
    <property type="match status" value="1"/>
</dbReference>
<organism evidence="6">
    <name type="scientific">hydrothermal vent metagenome</name>
    <dbReference type="NCBI Taxonomy" id="652676"/>
    <lineage>
        <taxon>unclassified sequences</taxon>
        <taxon>metagenomes</taxon>
        <taxon>ecological metagenomes</taxon>
    </lineage>
</organism>
<dbReference type="InterPro" id="IPR018490">
    <property type="entry name" value="cNMP-bd_dom_sf"/>
</dbReference>
<evidence type="ECO:0000256" key="2">
    <source>
        <dbReference type="ARBA" id="ARBA00023125"/>
    </source>
</evidence>
<keyword evidence="2" id="KW-0238">DNA-binding</keyword>
<dbReference type="GO" id="GO:0005829">
    <property type="term" value="C:cytosol"/>
    <property type="evidence" value="ECO:0007669"/>
    <property type="project" value="TreeGrafter"/>
</dbReference>
<dbReference type="GO" id="GO:0003677">
    <property type="term" value="F:DNA binding"/>
    <property type="evidence" value="ECO:0007669"/>
    <property type="project" value="UniProtKB-KW"/>
</dbReference>
<feature type="domain" description="HTH crp-type" evidence="5">
    <location>
        <begin position="147"/>
        <end position="220"/>
    </location>
</feature>
<dbReference type="EMBL" id="UOGD01000464">
    <property type="protein sequence ID" value="VAX29875.1"/>
    <property type="molecule type" value="Genomic_DNA"/>
</dbReference>
<dbReference type="InterPro" id="IPR012318">
    <property type="entry name" value="HTH_CRP"/>
</dbReference>
<evidence type="ECO:0000256" key="3">
    <source>
        <dbReference type="ARBA" id="ARBA00023163"/>
    </source>
</evidence>
<dbReference type="InterPro" id="IPR018488">
    <property type="entry name" value="cNMP-bd_CS"/>
</dbReference>
<sequence>MQPEETFLRYVPIFTDLPENALEKIERIGNRKTYNKDEPILLEEDSGTALFVIISGKVKVSRSSDDGKEVILTILGESDFFGEMAILDGLARSANVIAIEKSDVFMIRRNDFLNLLETHSEVAITLLQELTTRLRNADMKIKALSLKDSEGKVATVLLQIAEYSGIIKSGIVEIEKLPVQQDLANMAGTSRETISRTLHSFAKRGLIELDGAKLRILDFGKFKERFE</sequence>
<dbReference type="SUPFAM" id="SSF51206">
    <property type="entry name" value="cAMP-binding domain-like"/>
    <property type="match status" value="1"/>
</dbReference>
<dbReference type="SUPFAM" id="SSF46785">
    <property type="entry name" value="Winged helix' DNA-binding domain"/>
    <property type="match status" value="1"/>
</dbReference>
<evidence type="ECO:0000313" key="6">
    <source>
        <dbReference type="EMBL" id="VAX29875.1"/>
    </source>
</evidence>
<dbReference type="GO" id="GO:0003700">
    <property type="term" value="F:DNA-binding transcription factor activity"/>
    <property type="evidence" value="ECO:0007669"/>
    <property type="project" value="TreeGrafter"/>
</dbReference>
<dbReference type="InterPro" id="IPR036390">
    <property type="entry name" value="WH_DNA-bd_sf"/>
</dbReference>